<keyword evidence="4" id="KW-1185">Reference proteome</keyword>
<accession>A0A9W9MM16</accession>
<feature type="compositionally biased region" description="Polar residues" evidence="1">
    <location>
        <begin position="135"/>
        <end position="146"/>
    </location>
</feature>
<gene>
    <name evidence="3" type="ORF">N7498_004714</name>
</gene>
<comment type="caution">
    <text evidence="3">The sequence shown here is derived from an EMBL/GenBank/DDBJ whole genome shotgun (WGS) entry which is preliminary data.</text>
</comment>
<feature type="region of interest" description="Disordered" evidence="1">
    <location>
        <begin position="105"/>
        <end position="164"/>
    </location>
</feature>
<evidence type="ECO:0000256" key="1">
    <source>
        <dbReference type="SAM" id="MobiDB-lite"/>
    </source>
</evidence>
<reference evidence="3" key="2">
    <citation type="journal article" date="2023" name="IMA Fungus">
        <title>Comparative genomic study of the Penicillium genus elucidates a diverse pangenome and 15 lateral gene transfer events.</title>
        <authorList>
            <person name="Petersen C."/>
            <person name="Sorensen T."/>
            <person name="Nielsen M.R."/>
            <person name="Sondergaard T.E."/>
            <person name="Sorensen J.L."/>
            <person name="Fitzpatrick D.A."/>
            <person name="Frisvad J.C."/>
            <person name="Nielsen K.L."/>
        </authorList>
    </citation>
    <scope>NUCLEOTIDE SEQUENCE</scope>
    <source>
        <strain evidence="3">IBT 15544</strain>
    </source>
</reference>
<reference evidence="3" key="1">
    <citation type="submission" date="2022-12" db="EMBL/GenBank/DDBJ databases">
        <authorList>
            <person name="Petersen C."/>
        </authorList>
    </citation>
    <scope>NUCLEOTIDE SEQUENCE</scope>
    <source>
        <strain evidence="3">IBT 15544</strain>
    </source>
</reference>
<evidence type="ECO:0000256" key="2">
    <source>
        <dbReference type="SAM" id="Phobius"/>
    </source>
</evidence>
<dbReference type="GeneID" id="83179077"/>
<dbReference type="EMBL" id="JAPQKR010000012">
    <property type="protein sequence ID" value="KAJ5203835.1"/>
    <property type="molecule type" value="Genomic_DNA"/>
</dbReference>
<sequence>MTSSNTSSLGDIIQVQLPEHDDIKCFGKSLMSGGIRPCKRRLGEDRQRNARNLLRREVTYQELSGGLVKGLIKDLAQLLVSHRHSLDARGDLERQWLALLEQHREAQEAAQGPEQLHEVESSQPLPTLPEHADFSASTVQAPNPESSPVAPTLPEVPLLPESRRSMTPRIQVARQETLPQSQVRLRVQSRSVEPNQPVYHPTPFARRIPTYSDDYSVSLSPNWILSYVMSLVMQAGQNVLAMLHVQFGTVSTRDAAGQITKEPVTHLRFLLGVNFSIGRSHLVSGVYVLLFVALARLVVSVFWPLSGYLAGIYVILLASGVCNRRMAIEE</sequence>
<keyword evidence="2" id="KW-0472">Membrane</keyword>
<protein>
    <submittedName>
        <fullName evidence="3">Uncharacterized protein</fullName>
    </submittedName>
</protein>
<proteinExistence type="predicted"/>
<dbReference type="RefSeq" id="XP_058308314.1">
    <property type="nucleotide sequence ID" value="XM_058451776.1"/>
</dbReference>
<keyword evidence="2" id="KW-0812">Transmembrane</keyword>
<organism evidence="3 4">
    <name type="scientific">Penicillium cinerascens</name>
    <dbReference type="NCBI Taxonomy" id="70096"/>
    <lineage>
        <taxon>Eukaryota</taxon>
        <taxon>Fungi</taxon>
        <taxon>Dikarya</taxon>
        <taxon>Ascomycota</taxon>
        <taxon>Pezizomycotina</taxon>
        <taxon>Eurotiomycetes</taxon>
        <taxon>Eurotiomycetidae</taxon>
        <taxon>Eurotiales</taxon>
        <taxon>Aspergillaceae</taxon>
        <taxon>Penicillium</taxon>
    </lineage>
</organism>
<feature type="transmembrane region" description="Helical" evidence="2">
    <location>
        <begin position="305"/>
        <end position="322"/>
    </location>
</feature>
<evidence type="ECO:0000313" key="4">
    <source>
        <dbReference type="Proteomes" id="UP001150904"/>
    </source>
</evidence>
<dbReference type="Proteomes" id="UP001150904">
    <property type="component" value="Unassembled WGS sequence"/>
</dbReference>
<dbReference type="AlphaFoldDB" id="A0A9W9MM16"/>
<evidence type="ECO:0000313" key="3">
    <source>
        <dbReference type="EMBL" id="KAJ5203835.1"/>
    </source>
</evidence>
<name>A0A9W9MM16_9EURO</name>
<keyword evidence="2" id="KW-1133">Transmembrane helix</keyword>
<dbReference type="OrthoDB" id="4368744at2759"/>